<dbReference type="AlphaFoldDB" id="A0A9E7ZYD6"/>
<dbReference type="EMBL" id="CP102774">
    <property type="protein sequence ID" value="UZF87114.1"/>
    <property type="molecule type" value="Genomic_DNA"/>
</dbReference>
<dbReference type="PANTHER" id="PTHR21047">
    <property type="entry name" value="DTDP-6-DEOXY-D-GLUCOSE-3,5 EPIMERASE"/>
    <property type="match status" value="1"/>
</dbReference>
<protein>
    <recommendedName>
        <fullName evidence="4 7">dTDP-4-dehydrorhamnose 3,5-epimerase</fullName>
        <ecNumber evidence="3 7">5.1.3.13</ecNumber>
    </recommendedName>
    <alternativeName>
        <fullName evidence="7">Thymidine diphospho-4-keto-rhamnose 3,5-epimerase</fullName>
    </alternativeName>
</protein>
<comment type="subunit">
    <text evidence="7">Homodimer.</text>
</comment>
<dbReference type="Gene3D" id="2.60.120.10">
    <property type="entry name" value="Jelly Rolls"/>
    <property type="match status" value="1"/>
</dbReference>
<evidence type="ECO:0000256" key="3">
    <source>
        <dbReference type="ARBA" id="ARBA00012098"/>
    </source>
</evidence>
<dbReference type="InterPro" id="IPR011051">
    <property type="entry name" value="RmlC_Cupin_sf"/>
</dbReference>
<dbReference type="GO" id="GO:0005829">
    <property type="term" value="C:cytosol"/>
    <property type="evidence" value="ECO:0007669"/>
    <property type="project" value="TreeGrafter"/>
</dbReference>
<proteinExistence type="inferred from homology"/>
<comment type="catalytic activity">
    <reaction evidence="1 7">
        <text>dTDP-4-dehydro-6-deoxy-alpha-D-glucose = dTDP-4-dehydro-beta-L-rhamnose</text>
        <dbReference type="Rhea" id="RHEA:16969"/>
        <dbReference type="ChEBI" id="CHEBI:57649"/>
        <dbReference type="ChEBI" id="CHEBI:62830"/>
        <dbReference type="EC" id="5.1.3.13"/>
    </reaction>
</comment>
<evidence type="ECO:0000256" key="4">
    <source>
        <dbReference type="ARBA" id="ARBA00019595"/>
    </source>
</evidence>
<reference evidence="8" key="1">
    <citation type="submission" date="2022-08" db="EMBL/GenBank/DDBJ databases">
        <title>Complete Genome Sequences of 2 Bosea sp. soil isolates.</title>
        <authorList>
            <person name="Alvarez Arevalo M."/>
            <person name="Sterndorff E.B."/>
            <person name="Faurdal D."/>
            <person name="Joergensen T.S."/>
            <person name="Weber T."/>
        </authorList>
    </citation>
    <scope>NUCLEOTIDE SEQUENCE</scope>
    <source>
        <strain evidence="8">NBC_00436</strain>
    </source>
</reference>
<gene>
    <name evidence="8" type="primary">rfbC</name>
    <name evidence="8" type="ORF">NWE54_25760</name>
</gene>
<keyword evidence="7 8" id="KW-0413">Isomerase</keyword>
<feature type="site" description="Participates in a stacking interaction with the thymidine ring of dTDP-4-oxo-6-deoxyglucose" evidence="6">
    <location>
        <position position="138"/>
    </location>
</feature>
<dbReference type="SUPFAM" id="SSF51182">
    <property type="entry name" value="RmlC-like cupins"/>
    <property type="match status" value="1"/>
</dbReference>
<dbReference type="CDD" id="cd00438">
    <property type="entry name" value="cupin_RmlC"/>
    <property type="match status" value="1"/>
</dbReference>
<comment type="similarity">
    <text evidence="7">Belongs to the dTDP-4-dehydrorhamnose 3,5-epimerase family.</text>
</comment>
<dbReference type="NCBIfam" id="TIGR01221">
    <property type="entry name" value="rmlC"/>
    <property type="match status" value="1"/>
</dbReference>
<accession>A0A9E7ZYD6</accession>
<evidence type="ECO:0000256" key="6">
    <source>
        <dbReference type="PIRSR" id="PIRSR600888-3"/>
    </source>
</evidence>
<feature type="active site" description="Proton donor" evidence="5">
    <location>
        <position position="132"/>
    </location>
</feature>
<evidence type="ECO:0000256" key="5">
    <source>
        <dbReference type="PIRSR" id="PIRSR600888-1"/>
    </source>
</evidence>
<evidence type="ECO:0000256" key="1">
    <source>
        <dbReference type="ARBA" id="ARBA00001298"/>
    </source>
</evidence>
<comment type="function">
    <text evidence="2 7">Catalyzes the epimerization of the C3' and C5'positions of dTDP-6-deoxy-D-xylo-4-hexulose, forming dTDP-6-deoxy-L-lyxo-4-hexulose.</text>
</comment>
<evidence type="ECO:0000256" key="7">
    <source>
        <dbReference type="RuleBase" id="RU364069"/>
    </source>
</evidence>
<feature type="active site" description="Proton acceptor" evidence="5">
    <location>
        <position position="62"/>
    </location>
</feature>
<comment type="pathway">
    <text evidence="7">Carbohydrate biosynthesis; dTDP-L-rhamnose biosynthesis.</text>
</comment>
<sequence>MRFTETSVRDAMVIDPTPHADARGRFMRAWCLREFAEHGMAFTPVQANMGFSTKRGTLRGLHFQEAPALEAKLVRCTRGAMFDVVLDLRPDSPSYGSWHGVELSDENGRMLYLPEGCAHGYQTLEPDTEMHYMTSAFYAPASAKGLRFDDPAFGIAWPLPISEISEQDRNWPLTRRISGDVAPEQRLSA</sequence>
<dbReference type="PANTHER" id="PTHR21047:SF2">
    <property type="entry name" value="THYMIDINE DIPHOSPHO-4-KETO-RHAMNOSE 3,5-EPIMERASE"/>
    <property type="match status" value="1"/>
</dbReference>
<dbReference type="EC" id="5.1.3.13" evidence="3 7"/>
<evidence type="ECO:0000313" key="8">
    <source>
        <dbReference type="EMBL" id="UZF87114.1"/>
    </source>
</evidence>
<organism evidence="8">
    <name type="scientific">Bosea sp. NBC_00436</name>
    <dbReference type="NCBI Taxonomy" id="2969620"/>
    <lineage>
        <taxon>Bacteria</taxon>
        <taxon>Pseudomonadati</taxon>
        <taxon>Pseudomonadota</taxon>
        <taxon>Alphaproteobacteria</taxon>
        <taxon>Hyphomicrobiales</taxon>
        <taxon>Boseaceae</taxon>
        <taxon>Bosea</taxon>
    </lineage>
</organism>
<evidence type="ECO:0000256" key="2">
    <source>
        <dbReference type="ARBA" id="ARBA00001997"/>
    </source>
</evidence>
<dbReference type="GO" id="GO:0008830">
    <property type="term" value="F:dTDP-4-dehydrorhamnose 3,5-epimerase activity"/>
    <property type="evidence" value="ECO:0007669"/>
    <property type="project" value="UniProtKB-UniRule"/>
</dbReference>
<dbReference type="InterPro" id="IPR000888">
    <property type="entry name" value="RmlC-like"/>
</dbReference>
<dbReference type="Pfam" id="PF00908">
    <property type="entry name" value="dTDP_sugar_isom"/>
    <property type="match status" value="1"/>
</dbReference>
<dbReference type="GO" id="GO:0000271">
    <property type="term" value="P:polysaccharide biosynthetic process"/>
    <property type="evidence" value="ECO:0007669"/>
    <property type="project" value="TreeGrafter"/>
</dbReference>
<dbReference type="InterPro" id="IPR014710">
    <property type="entry name" value="RmlC-like_jellyroll"/>
</dbReference>
<dbReference type="GO" id="GO:0019305">
    <property type="term" value="P:dTDP-rhamnose biosynthetic process"/>
    <property type="evidence" value="ECO:0007669"/>
    <property type="project" value="UniProtKB-UniRule"/>
</dbReference>
<name>A0A9E7ZYD6_9HYPH</name>